<proteinExistence type="predicted"/>
<accession>A0AA36F126</accession>
<dbReference type="Proteomes" id="UP001162480">
    <property type="component" value="Chromosome 4"/>
</dbReference>
<evidence type="ECO:0000313" key="1">
    <source>
        <dbReference type="EMBL" id="CAI9720634.1"/>
    </source>
</evidence>
<gene>
    <name evidence="1" type="ORF">OCTVUL_1B029674</name>
</gene>
<keyword evidence="2" id="KW-1185">Reference proteome</keyword>
<reference evidence="1" key="1">
    <citation type="submission" date="2023-08" db="EMBL/GenBank/DDBJ databases">
        <authorList>
            <person name="Alioto T."/>
            <person name="Alioto T."/>
            <person name="Gomez Garrido J."/>
        </authorList>
    </citation>
    <scope>NUCLEOTIDE SEQUENCE</scope>
</reference>
<protein>
    <submittedName>
        <fullName evidence="1">Uncharacterized protein</fullName>
    </submittedName>
</protein>
<sequence length="110" mass="12631">MLHIFDSSLHLKGKFDKSIKIKLLWLSLETLGDKTIMNIDNTLRDLVRCEGNRHRQKCNKEKTLPVTLHLALGIHKKKGRSPPESVVQDRMISKVWTLLMLSKIACSNVK</sequence>
<organism evidence="1 2">
    <name type="scientific">Octopus vulgaris</name>
    <name type="common">Common octopus</name>
    <dbReference type="NCBI Taxonomy" id="6645"/>
    <lineage>
        <taxon>Eukaryota</taxon>
        <taxon>Metazoa</taxon>
        <taxon>Spiralia</taxon>
        <taxon>Lophotrochozoa</taxon>
        <taxon>Mollusca</taxon>
        <taxon>Cephalopoda</taxon>
        <taxon>Coleoidea</taxon>
        <taxon>Octopodiformes</taxon>
        <taxon>Octopoda</taxon>
        <taxon>Incirrata</taxon>
        <taxon>Octopodidae</taxon>
        <taxon>Octopus</taxon>
    </lineage>
</organism>
<dbReference type="EMBL" id="OX597817">
    <property type="protein sequence ID" value="CAI9720634.1"/>
    <property type="molecule type" value="Genomic_DNA"/>
</dbReference>
<dbReference type="AlphaFoldDB" id="A0AA36F126"/>
<name>A0AA36F126_OCTVU</name>
<evidence type="ECO:0000313" key="2">
    <source>
        <dbReference type="Proteomes" id="UP001162480"/>
    </source>
</evidence>